<sequence length="339" mass="36449">MARTEKPTSERPSPLGRAAVHWLRVLLIAGCYYAGGRLGLLWHVRVEGAVVTPFWPPTGIALSFLLYFGPRVWPGVALGALLVVCGMGPVSYATVGFVVGNTLSPLIAFVLLYRARFRIELDRLRDAVSLVFLGAFLGMLTSATFGTLMTVVNDNIAWAEFWPVWSAWWAGDAVGVLVITPLLLALRKLRRPSGIQRPAEAAVLVAATVGLAIVATRSPVNLLFLVFPLLVWASLRFQLAGSALCTAIVSITATWAATESTGAFEHHSLIEGMISLQALNGSVALTGLLLAAVTAEKHNTQRKIEQACEELAEMVDQLAPQGRGRRSFPAGGRTGQREP</sequence>
<feature type="transmembrane region" description="Helical" evidence="8">
    <location>
        <begin position="48"/>
        <end position="68"/>
    </location>
</feature>
<feature type="transmembrane region" description="Helical" evidence="8">
    <location>
        <begin position="168"/>
        <end position="186"/>
    </location>
</feature>
<accession>A0ABN3QGV6</accession>
<comment type="caution">
    <text evidence="10">The sequence shown here is derived from an EMBL/GenBank/DDBJ whole genome shotgun (WGS) entry which is preliminary data.</text>
</comment>
<evidence type="ECO:0000256" key="3">
    <source>
        <dbReference type="ARBA" id="ARBA00022692"/>
    </source>
</evidence>
<dbReference type="InterPro" id="IPR007895">
    <property type="entry name" value="MASE1"/>
</dbReference>
<feature type="transmembrane region" description="Helical" evidence="8">
    <location>
        <begin position="21"/>
        <end position="42"/>
    </location>
</feature>
<feature type="region of interest" description="Disordered" evidence="7">
    <location>
        <begin position="317"/>
        <end position="339"/>
    </location>
</feature>
<dbReference type="PANTHER" id="PTHR45530">
    <property type="entry name" value="SENSORY TRANSDUCTION HISTIDINE KINASE"/>
    <property type="match status" value="1"/>
</dbReference>
<feature type="domain" description="MASE1" evidence="9">
    <location>
        <begin position="26"/>
        <end position="296"/>
    </location>
</feature>
<feature type="transmembrane region" description="Helical" evidence="8">
    <location>
        <begin position="98"/>
        <end position="115"/>
    </location>
</feature>
<dbReference type="PANTHER" id="PTHR45530:SF3">
    <property type="entry name" value="TWO-COMPONENT SYSTEM NARL FAMILY SENSOR HISTIDINE KINASE BARA"/>
    <property type="match status" value="1"/>
</dbReference>
<keyword evidence="2" id="KW-1003">Cell membrane</keyword>
<name>A0ABN3QGV6_9ACTN</name>
<dbReference type="Pfam" id="PF05231">
    <property type="entry name" value="MASE1"/>
    <property type="match status" value="1"/>
</dbReference>
<evidence type="ECO:0000313" key="10">
    <source>
        <dbReference type="EMBL" id="GAA2626176.1"/>
    </source>
</evidence>
<organism evidence="10 11">
    <name type="scientific">Streptomyces axinellae</name>
    <dbReference type="NCBI Taxonomy" id="552788"/>
    <lineage>
        <taxon>Bacteria</taxon>
        <taxon>Bacillati</taxon>
        <taxon>Actinomycetota</taxon>
        <taxon>Actinomycetes</taxon>
        <taxon>Kitasatosporales</taxon>
        <taxon>Streptomycetaceae</taxon>
        <taxon>Streptomyces</taxon>
    </lineage>
</organism>
<feature type="transmembrane region" description="Helical" evidence="8">
    <location>
        <begin position="127"/>
        <end position="148"/>
    </location>
</feature>
<evidence type="ECO:0000256" key="7">
    <source>
        <dbReference type="SAM" id="MobiDB-lite"/>
    </source>
</evidence>
<dbReference type="RefSeq" id="WP_344568250.1">
    <property type="nucleotide sequence ID" value="NZ_BAAARJ010000015.1"/>
</dbReference>
<proteinExistence type="predicted"/>
<evidence type="ECO:0000256" key="8">
    <source>
        <dbReference type="SAM" id="Phobius"/>
    </source>
</evidence>
<evidence type="ECO:0000256" key="4">
    <source>
        <dbReference type="ARBA" id="ARBA00022989"/>
    </source>
</evidence>
<dbReference type="Proteomes" id="UP001501447">
    <property type="component" value="Unassembled WGS sequence"/>
</dbReference>
<keyword evidence="3 8" id="KW-0812">Transmembrane</keyword>
<evidence type="ECO:0000256" key="5">
    <source>
        <dbReference type="ARBA" id="ARBA00023136"/>
    </source>
</evidence>
<protein>
    <submittedName>
        <fullName evidence="10">MASE1 domain-containing protein</fullName>
    </submittedName>
</protein>
<feature type="coiled-coil region" evidence="6">
    <location>
        <begin position="290"/>
        <end position="317"/>
    </location>
</feature>
<reference evidence="10 11" key="1">
    <citation type="journal article" date="2019" name="Int. J. Syst. Evol. Microbiol.">
        <title>The Global Catalogue of Microorganisms (GCM) 10K type strain sequencing project: providing services to taxonomists for standard genome sequencing and annotation.</title>
        <authorList>
            <consortium name="The Broad Institute Genomics Platform"/>
            <consortium name="The Broad Institute Genome Sequencing Center for Infectious Disease"/>
            <person name="Wu L."/>
            <person name="Ma J."/>
        </authorList>
    </citation>
    <scope>NUCLEOTIDE SEQUENCE [LARGE SCALE GENOMIC DNA]</scope>
    <source>
        <strain evidence="10 11">JCM 16373</strain>
    </source>
</reference>
<feature type="transmembrane region" description="Helical" evidence="8">
    <location>
        <begin position="198"/>
        <end position="215"/>
    </location>
</feature>
<dbReference type="EMBL" id="BAAARJ010000015">
    <property type="protein sequence ID" value="GAA2626176.1"/>
    <property type="molecule type" value="Genomic_DNA"/>
</dbReference>
<evidence type="ECO:0000256" key="2">
    <source>
        <dbReference type="ARBA" id="ARBA00022475"/>
    </source>
</evidence>
<keyword evidence="11" id="KW-1185">Reference proteome</keyword>
<evidence type="ECO:0000259" key="9">
    <source>
        <dbReference type="Pfam" id="PF05231"/>
    </source>
</evidence>
<feature type="transmembrane region" description="Helical" evidence="8">
    <location>
        <begin position="269"/>
        <end position="293"/>
    </location>
</feature>
<keyword evidence="4 8" id="KW-1133">Transmembrane helix</keyword>
<feature type="transmembrane region" description="Helical" evidence="8">
    <location>
        <begin position="235"/>
        <end position="257"/>
    </location>
</feature>
<gene>
    <name evidence="10" type="ORF">GCM10009863_46230</name>
</gene>
<evidence type="ECO:0000256" key="6">
    <source>
        <dbReference type="SAM" id="Coils"/>
    </source>
</evidence>
<keyword evidence="6" id="KW-0175">Coiled coil</keyword>
<comment type="subcellular location">
    <subcellularLocation>
        <location evidence="1">Cell membrane</location>
        <topology evidence="1">Multi-pass membrane protein</topology>
    </subcellularLocation>
</comment>
<evidence type="ECO:0000313" key="11">
    <source>
        <dbReference type="Proteomes" id="UP001501447"/>
    </source>
</evidence>
<keyword evidence="5 8" id="KW-0472">Membrane</keyword>
<evidence type="ECO:0000256" key="1">
    <source>
        <dbReference type="ARBA" id="ARBA00004651"/>
    </source>
</evidence>